<keyword evidence="2" id="KW-1185">Reference proteome</keyword>
<name>A0A437QWR1_9PROT</name>
<reference evidence="2" key="1">
    <citation type="submission" date="2019-01" db="EMBL/GenBank/DDBJ databases">
        <title>Gri0909 isolated from a small marine red alga.</title>
        <authorList>
            <person name="Kim J."/>
            <person name="Jeong S.E."/>
            <person name="Jeon C.O."/>
        </authorList>
    </citation>
    <scope>NUCLEOTIDE SEQUENCE [LARGE SCALE GENOMIC DNA]</scope>
    <source>
        <strain evidence="2">Gri0909</strain>
    </source>
</reference>
<dbReference type="Proteomes" id="UP000287447">
    <property type="component" value="Unassembled WGS sequence"/>
</dbReference>
<gene>
    <name evidence="1" type="ORF">EOI86_06160</name>
</gene>
<dbReference type="InterPro" id="IPR029063">
    <property type="entry name" value="SAM-dependent_MTases_sf"/>
</dbReference>
<proteinExistence type="predicted"/>
<organism evidence="1 2">
    <name type="scientific">Hwanghaeella grinnelliae</name>
    <dbReference type="NCBI Taxonomy" id="2500179"/>
    <lineage>
        <taxon>Bacteria</taxon>
        <taxon>Pseudomonadati</taxon>
        <taxon>Pseudomonadota</taxon>
        <taxon>Alphaproteobacteria</taxon>
        <taxon>Rhodospirillales</taxon>
        <taxon>Rhodospirillaceae</taxon>
        <taxon>Hwanghaeella</taxon>
    </lineage>
</organism>
<dbReference type="InterPro" id="IPR011990">
    <property type="entry name" value="TPR-like_helical_dom_sf"/>
</dbReference>
<dbReference type="AlphaFoldDB" id="A0A437QWR1"/>
<dbReference type="EMBL" id="SADE01000001">
    <property type="protein sequence ID" value="RVU38846.1"/>
    <property type="molecule type" value="Genomic_DNA"/>
</dbReference>
<protein>
    <submittedName>
        <fullName evidence="1">Uncharacterized protein</fullName>
    </submittedName>
</protein>
<evidence type="ECO:0000313" key="2">
    <source>
        <dbReference type="Proteomes" id="UP000287447"/>
    </source>
</evidence>
<dbReference type="RefSeq" id="WP_127764217.1">
    <property type="nucleotide sequence ID" value="NZ_SADE01000001.1"/>
</dbReference>
<accession>A0A437QWR1</accession>
<evidence type="ECO:0000313" key="1">
    <source>
        <dbReference type="EMBL" id="RVU38846.1"/>
    </source>
</evidence>
<dbReference type="Gene3D" id="1.25.40.10">
    <property type="entry name" value="Tetratricopeptide repeat domain"/>
    <property type="match status" value="1"/>
</dbReference>
<dbReference type="SUPFAM" id="SSF48452">
    <property type="entry name" value="TPR-like"/>
    <property type="match status" value="1"/>
</dbReference>
<sequence length="629" mass="69041">MAEFADRASFSNYFLPELFDEEVRKAVQKAVSIGFKGQFIEAMDLLDGLEKTASPDQVAVFINGPVYPALLFKLAQQAGDTQTAEQMREIVQARGGNLVWCFNDLAVLLAERGDYAAAASTLTALHRDAPDDLTVLANLLAVSVVMGMEAQVAATAEAFAARNDGLAEMVAKGADPKFAPYRRLSGSIVSNVTGTLVRYGRQDVTDDAVSEILESVFDAILAVLDGLPDPDRDTYLAGMLEAVRWDKAAIVAMIDGGRLSPSRTVSLLRAGLAFQCVEPDAEARLKEIAPSDTGRIALYGLALLAGEAGRLEEERQLIEQLLERDPNHSRPWFYLGSNRFRAGDLEAANAAAAKAIERSSGPSNEMIAIAKAQSQYLRKAIAEDIPERWPEIDPYADVEWALNYWEKYLFDFEHLSYRQDNTTFLNKTYIETIGEMLKRDPAISSVFNFGAFCGKPDYDLAQLHPDLTVIGFDRDKQAIAESGKRFVASNLKFLAGDLADALGEMPEEGRSVMVHIRTCTTLFPEGVRRVYAAAAKAGVDYILGIETTGFSYQTVSWPDFSDPEQEPVVPLGVMVDHHYPNLLAEAGYTDFQQDLLLYPYLMPATVNPEAQTPRRFIASGASVAGVKRR</sequence>
<comment type="caution">
    <text evidence="1">The sequence shown here is derived from an EMBL/GenBank/DDBJ whole genome shotgun (WGS) entry which is preliminary data.</text>
</comment>
<dbReference type="SUPFAM" id="SSF53335">
    <property type="entry name" value="S-adenosyl-L-methionine-dependent methyltransferases"/>
    <property type="match status" value="1"/>
</dbReference>